<evidence type="ECO:0000256" key="4">
    <source>
        <dbReference type="ARBA" id="ARBA00022833"/>
    </source>
</evidence>
<feature type="domain" description="Tim10-like" evidence="10">
    <location>
        <begin position="10"/>
        <end position="71"/>
    </location>
</feature>
<keyword evidence="4" id="KW-0862">Zinc</keyword>
<comment type="function">
    <text evidence="9">Mitochondrial intermembrane chaperone that participates in the import and insertion of some multi-pass transmembrane proteins into the mitochondrial inner membrane. Also required for the transfer of beta-barrel precursors from the TOM complex to the sorting and assembly machinery (SAM complex) of the outer membrane. Acts as a chaperone-like protein that protects the hydrophobic precursors from aggregation and guide them through the mitochondrial intermembrane space.</text>
</comment>
<dbReference type="PANTHER" id="PTHR11038">
    <property type="entry name" value="MITOCHONDRIAL IMPORT INNER MEMBRANE TRANSLOCASE SUBUNIT TIM10"/>
    <property type="match status" value="1"/>
</dbReference>
<gene>
    <name evidence="11" type="primary">TIM10</name>
    <name evidence="11" type="ORF">QBZ16_003561</name>
</gene>
<keyword evidence="7 9" id="KW-0496">Mitochondrion</keyword>
<dbReference type="Pfam" id="PF02953">
    <property type="entry name" value="zf-Tim10_DDP"/>
    <property type="match status" value="1"/>
</dbReference>
<evidence type="ECO:0000256" key="2">
    <source>
        <dbReference type="ARBA" id="ARBA00022448"/>
    </source>
</evidence>
<evidence type="ECO:0000256" key="9">
    <source>
        <dbReference type="RuleBase" id="RU367043"/>
    </source>
</evidence>
<keyword evidence="5 9" id="KW-0653">Protein transport</keyword>
<keyword evidence="6 9" id="KW-0811">Translocation</keyword>
<evidence type="ECO:0000313" key="11">
    <source>
        <dbReference type="EMBL" id="KAK2078721.1"/>
    </source>
</evidence>
<keyword evidence="9" id="KW-0143">Chaperone</keyword>
<dbReference type="InterPro" id="IPR004217">
    <property type="entry name" value="Tim10-like"/>
</dbReference>
<dbReference type="FunFam" id="1.10.287.810:FF:000007">
    <property type="entry name" value="Mitochondrial import inner membrane translocase"/>
    <property type="match status" value="1"/>
</dbReference>
<keyword evidence="9" id="KW-0472">Membrane</keyword>
<dbReference type="GO" id="GO:0015031">
    <property type="term" value="P:protein transport"/>
    <property type="evidence" value="ECO:0007669"/>
    <property type="project" value="UniProtKB-KW"/>
</dbReference>
<evidence type="ECO:0000256" key="5">
    <source>
        <dbReference type="ARBA" id="ARBA00022927"/>
    </source>
</evidence>
<proteinExistence type="inferred from homology"/>
<dbReference type="PANTHER" id="PTHR11038:SF16">
    <property type="entry name" value="MITOCHONDRIAL IMPORT INNER MEMBRANE TRANSLOCASE SUBUNIT TIM10"/>
    <property type="match status" value="1"/>
</dbReference>
<evidence type="ECO:0000259" key="10">
    <source>
        <dbReference type="Pfam" id="PF02953"/>
    </source>
</evidence>
<dbReference type="GO" id="GO:0046872">
    <property type="term" value="F:metal ion binding"/>
    <property type="evidence" value="ECO:0007669"/>
    <property type="project" value="UniProtKB-KW"/>
</dbReference>
<protein>
    <recommendedName>
        <fullName evidence="9">Mitochondrial import inner membrane translocase subunit</fullName>
    </recommendedName>
</protein>
<comment type="caution">
    <text evidence="11">The sequence shown here is derived from an EMBL/GenBank/DDBJ whole genome shotgun (WGS) entry which is preliminary data.</text>
</comment>
<dbReference type="GO" id="GO:0005743">
    <property type="term" value="C:mitochondrial inner membrane"/>
    <property type="evidence" value="ECO:0007669"/>
    <property type="project" value="UniProtKB-SubCell"/>
</dbReference>
<accession>A0AAD9MNG5</accession>
<keyword evidence="8 9" id="KW-1015">Disulfide bond</keyword>
<comment type="subcellular location">
    <subcellularLocation>
        <location evidence="9">Mitochondrion inner membrane</location>
        <topology evidence="9">Peripheral membrane protein</topology>
        <orientation evidence="9">Intermembrane side</orientation>
    </subcellularLocation>
</comment>
<reference evidence="11" key="1">
    <citation type="submission" date="2021-01" db="EMBL/GenBank/DDBJ databases">
        <authorList>
            <person name="Eckstrom K.M.E."/>
        </authorList>
    </citation>
    <scope>NUCLEOTIDE SEQUENCE</scope>
    <source>
        <strain evidence="11">UVCC 0001</strain>
    </source>
</reference>
<dbReference type="AlphaFoldDB" id="A0AAD9MNG5"/>
<comment type="similarity">
    <text evidence="1 9">Belongs to the small Tim family.</text>
</comment>
<sequence>MSNPNTEQAIAMAQQEMEYRVMLFNKMVGACFDKCIEKRYKDGELNVGENSCIDRCTSKYWQATGIVGQMLGAQGQMQ</sequence>
<name>A0AAD9MNG5_PROWI</name>
<evidence type="ECO:0000256" key="1">
    <source>
        <dbReference type="ARBA" id="ARBA00006720"/>
    </source>
</evidence>
<keyword evidence="2 9" id="KW-0813">Transport</keyword>
<evidence type="ECO:0000313" key="12">
    <source>
        <dbReference type="Proteomes" id="UP001255856"/>
    </source>
</evidence>
<keyword evidence="3" id="KW-0479">Metal-binding</keyword>
<dbReference type="GO" id="GO:0045039">
    <property type="term" value="P:protein insertion into mitochondrial inner membrane"/>
    <property type="evidence" value="ECO:0007669"/>
    <property type="project" value="TreeGrafter"/>
</dbReference>
<comment type="domain">
    <text evidence="9">The twin CX3C motif contains 4 conserved Cys residues that form 2 disulfide bonds in the mitochondrial intermembrane space.</text>
</comment>
<evidence type="ECO:0000256" key="7">
    <source>
        <dbReference type="ARBA" id="ARBA00023128"/>
    </source>
</evidence>
<keyword evidence="12" id="KW-1185">Reference proteome</keyword>
<dbReference type="EMBL" id="JASFZW010000004">
    <property type="protein sequence ID" value="KAK2078721.1"/>
    <property type="molecule type" value="Genomic_DNA"/>
</dbReference>
<evidence type="ECO:0000256" key="3">
    <source>
        <dbReference type="ARBA" id="ARBA00022723"/>
    </source>
</evidence>
<evidence type="ECO:0000256" key="6">
    <source>
        <dbReference type="ARBA" id="ARBA00023010"/>
    </source>
</evidence>
<organism evidence="11 12">
    <name type="scientific">Prototheca wickerhamii</name>
    <dbReference type="NCBI Taxonomy" id="3111"/>
    <lineage>
        <taxon>Eukaryota</taxon>
        <taxon>Viridiplantae</taxon>
        <taxon>Chlorophyta</taxon>
        <taxon>core chlorophytes</taxon>
        <taxon>Trebouxiophyceae</taxon>
        <taxon>Chlorellales</taxon>
        <taxon>Chlorellaceae</taxon>
        <taxon>Prototheca</taxon>
    </lineage>
</organism>
<dbReference type="InterPro" id="IPR035427">
    <property type="entry name" value="Tim10-like_dom_sf"/>
</dbReference>
<keyword evidence="9" id="KW-0999">Mitochondrion inner membrane</keyword>
<dbReference type="Gene3D" id="1.10.287.810">
    <property type="entry name" value="Mitochondrial import inner membrane translocase subunit tim13 like domains"/>
    <property type="match status" value="1"/>
</dbReference>
<dbReference type="SUPFAM" id="SSF144122">
    <property type="entry name" value="Tim10-like"/>
    <property type="match status" value="1"/>
</dbReference>
<evidence type="ECO:0000256" key="8">
    <source>
        <dbReference type="ARBA" id="ARBA00023157"/>
    </source>
</evidence>
<comment type="subunit">
    <text evidence="9">Heterohexamer.</text>
</comment>
<dbReference type="Proteomes" id="UP001255856">
    <property type="component" value="Unassembled WGS sequence"/>
</dbReference>